<sequence length="2424" mass="272774">MDQDGPLVLSNILSSDELEQMPMLAQKKLTKYLDDFFDEYCKNKAAANRLHDYEQKTEDLQAQVEDYEMKLQNSQQNVSELRSQLDTVSNERMHLLDTTSTCEKEFNQLRNEKKSLADERDQLLTVIERQKSELERWQQDLKGYQQQLTSAIAAKCEALARVDEVQSKEASLDFKERRMEQEGEMLHKQIQALTQDLNRNVSELQNIRRENTMQSMHLQARLTEKTEELKIAQNQCNQYKDTIERLTQNVQDLSNKMLSQNEEAQKMMDYYKKELDAKAKLAELYKSNCEDTELERTELGAAINELKRMLAEASDQYGDLETKFKATELKHEQDLEEKDKSIDSLKVELAHANDLLKEVQHETVESAISKLAPSAAVASRLIRCDMSLTELYSLYVKSSEELELQKRENSRLNLQLKTILSELNENAPLVKKQGLEYEKLLETNNILTHQCDELISKKADMEEILVEAHAKISHMERENRKLKQSQNDLSRQVCLLLKEVEQLRIGLVPDGGVGNSAQTSQMATTDEVISKKLVTFSSIAELQENNQKLLLLVRDLSSKLEEAEAFKQEMDEASYQEKLENYARKFQSMQDTLNQQNNTVATLVSKCERYKKLYFELQKKLNKHMTEVDISDAEDDTTGENQNSSNLSAAENSHTVNNVSPKPLTKDSEKRIRDLEQQLQDVKDQYKSLKEQYEYYVQEKKNNEKILNEQFDSMRTEVRDLTSTNCRLMSSLEYNKEQIKLQQKNIATYKQQISTLEDRTKNYENTIVKHEQTILYLKDETIKASRGHSAAESESDHLRDENRMLKDTIGRLQSEKEAYRRDQQSQALLLNNLEFIKSNLERSEMEGRARLEKRLDETVRELSAQRRRFQEEEDRFRETVGDLKRQADSAKKLMLEETEQSDKLRQELLTLREDLSAKTQQIDELSRKLQESLTPSKNDNPIVLANKKAREFEIKYENAKIEAESLTNELAKARQHSEQYYKMSQSAETEIKSLHELHTNFVKKAEAELKDLRTKELNMKSRITELESELQLATVTETTNGSQPNQLKKAQEELKDALLKLSECNRNLRSLRSENSALSESLSGVEAKYAHEMILHSADIQELTKIKADLVKVQGKISSITTERDNAKTVLEDIKRSHEESKKRLREEKEEFEKRIEDLNTLNANLHDQIEALTTKLATLSQSQISDVNMIMDTSTGELSRSLIEGEAESKNNDQLLQIIKFTRKEKDLAIAKLDILKAENTRLQSEYMILEKKNDEIQDFLNHERAKSDTNLVSASKHEEILRKIETLNAITDSNRVLREERNSLSKRVTELNERISSLEEELFPLQNQNRELSTKIEMLSSENSTLRNEAIFYRQRANDLVAKSNKNPEEFKRLQTERENLAKMLTAEKEQIKRLEDELLSARTEKSRLENEIINLEKQLQILNEEKKSLNADMTTMKQTNSRLMQEVMELKNKILQREESTQRTAEDFKTIEAQLQDSKNKELQIRKIAKRYKDLYLEATKKPVGAEGTANAVTPNAGQDNIKLSNNTEANSNNQNELNNVIRTMQEENEKIRKDYEDLKASVEIDERTKALLREAKTHIVSLTESRNIVTQELTATKNKLLQNTEAHESTLNELKNNYEETLGRLERELMEQNNRTKEDIARLQRENESLLMRINQLQRQLGLQQSAKPSTSSVAISEKGVILDSSPRTANVKPMSGSTSAQQSTTGTPRLPLASIRPIPLQNTRTAAILPTSQQSTTGSGTGAGPSASTSSASTSTSNTPSSAGGSSNTALVPPQQQVHTTGSSSSLETMSSSPTSSHTDYMPSTSSSSSVAVATIPPMGTTSAAESSQEAESIQQPQQNEPQAHVSGGSGSQVQVVALVSPRVEGSSAQTAASPNVQLIQDPGNQQPSTSNSSGCSSHVTVSSHSRHTPSSSSVTTTQAGSSAGHKRPRELEGDSSTSADEQNKSITSKHPKRSRTQMHGSETSLLTVGVTDSGIDVDQVPTSSQRDQEDDVVVVDSEDDDGMTEAEADDGGPTDGDGEHEVYEDSYDQDQDMDENECPEINESNMRADVGDNDNNEVYVDEGNENQVQCTSASAVQIDTDAYATGASTSAAAAAALAKVHSIEQDNQQSQAISSGSGESPNWKQTASLTRQQKATLMMLQQGAQQGEHDNTDATSVRRSDNTDIVSSPQDSKCTHSSETTSTNAAQQSDENSTSNAQENQASVANENTSGDNEFINEEYEKKKSGNAKEEAIPLEESQKSSGDVEETGETDEDFNEETGASGELSENADSENVGGATQSEMQDIQQSQVEPTSEENEGTDGVSSEGEKQTVEEVEEEGREAEATTTPSINTRSKTTKGLTATRKPPRGLQRGGPGRPTPIIWQESPGTSRTTSPSQRGGVHQDSIGNPLRTSFNNPRGQRARRIRRPAGNFTNMRYS</sequence>
<feature type="domain" description="NUA/TPR/MLP1-2-like" evidence="10">
    <location>
        <begin position="467"/>
        <end position="565"/>
    </location>
</feature>
<feature type="compositionally biased region" description="Basic and acidic residues" evidence="7">
    <location>
        <begin position="2153"/>
        <end position="2168"/>
    </location>
</feature>
<keyword evidence="5" id="KW-0539">Nucleus</keyword>
<comment type="subcellular location">
    <subcellularLocation>
        <location evidence="1">Nucleus</location>
    </subcellularLocation>
</comment>
<dbReference type="InterPro" id="IPR057577">
    <property type="entry name" value="Nucleoprot-TPR/MLP1_dom"/>
</dbReference>
<feature type="compositionally biased region" description="Low complexity" evidence="7">
    <location>
        <begin position="1894"/>
        <end position="1923"/>
    </location>
</feature>
<feature type="region of interest" description="Disordered" evidence="7">
    <location>
        <begin position="2107"/>
        <end position="2424"/>
    </location>
</feature>
<dbReference type="InterPro" id="IPR012929">
    <property type="entry name" value="Nucleoprot-TPR/MLP1-2_dom"/>
</dbReference>
<feature type="compositionally biased region" description="Low complexity" evidence="7">
    <location>
        <begin position="1700"/>
        <end position="1712"/>
    </location>
</feature>
<feature type="compositionally biased region" description="Polar residues" evidence="7">
    <location>
        <begin position="639"/>
        <end position="660"/>
    </location>
</feature>
<protein>
    <recommendedName>
        <fullName evidence="3">Nucleoprotein TPR</fullName>
    </recommendedName>
</protein>
<keyword evidence="12" id="KW-1185">Reference proteome</keyword>
<dbReference type="EnsemblMetazoa" id="GBRI025980-RA">
    <property type="protein sequence ID" value="GBRI025980-PA"/>
    <property type="gene ID" value="GBRI025980"/>
</dbReference>
<feature type="coiled-coil region" evidence="6">
    <location>
        <begin position="1296"/>
        <end position="1463"/>
    </location>
</feature>
<organism evidence="11 12">
    <name type="scientific">Glossina brevipalpis</name>
    <dbReference type="NCBI Taxonomy" id="37001"/>
    <lineage>
        <taxon>Eukaryota</taxon>
        <taxon>Metazoa</taxon>
        <taxon>Ecdysozoa</taxon>
        <taxon>Arthropoda</taxon>
        <taxon>Hexapoda</taxon>
        <taxon>Insecta</taxon>
        <taxon>Pterygota</taxon>
        <taxon>Neoptera</taxon>
        <taxon>Endopterygota</taxon>
        <taxon>Diptera</taxon>
        <taxon>Brachycera</taxon>
        <taxon>Muscomorpha</taxon>
        <taxon>Hippoboscoidea</taxon>
        <taxon>Glossinidae</taxon>
        <taxon>Glossina</taxon>
    </lineage>
</organism>
<evidence type="ECO:0000313" key="12">
    <source>
        <dbReference type="Proteomes" id="UP000091820"/>
    </source>
</evidence>
<feature type="compositionally biased region" description="Low complexity" evidence="7">
    <location>
        <begin position="1736"/>
        <end position="1775"/>
    </location>
</feature>
<feature type="region of interest" description="Disordered" evidence="7">
    <location>
        <begin position="1510"/>
        <end position="1537"/>
    </location>
</feature>
<feature type="coiled-coil region" evidence="6">
    <location>
        <begin position="1220"/>
        <end position="1254"/>
    </location>
</feature>
<feature type="compositionally biased region" description="Acidic residues" evidence="7">
    <location>
        <begin position="2057"/>
        <end position="2070"/>
    </location>
</feature>
<dbReference type="Pfam" id="PF25481">
    <property type="entry name" value="Nucleoprot-TPR"/>
    <property type="match status" value="1"/>
</dbReference>
<evidence type="ECO:0000256" key="7">
    <source>
        <dbReference type="SAM" id="MobiDB-lite"/>
    </source>
</evidence>
<dbReference type="GO" id="GO:0017056">
    <property type="term" value="F:structural constituent of nuclear pore"/>
    <property type="evidence" value="ECO:0007669"/>
    <property type="project" value="TreeGrafter"/>
</dbReference>
<reference evidence="11" key="2">
    <citation type="submission" date="2020-05" db="UniProtKB">
        <authorList>
            <consortium name="EnsemblMetazoa"/>
        </authorList>
    </citation>
    <scope>IDENTIFICATION</scope>
    <source>
        <strain evidence="11">IAEA</strain>
    </source>
</reference>
<comment type="similarity">
    <text evidence="2">Belongs to the TPR family.</text>
</comment>
<evidence type="ECO:0000256" key="1">
    <source>
        <dbReference type="ARBA" id="ARBA00004123"/>
    </source>
</evidence>
<evidence type="ECO:0000259" key="8">
    <source>
        <dbReference type="Pfam" id="PF07926"/>
    </source>
</evidence>
<reference evidence="12" key="1">
    <citation type="submission" date="2014-03" db="EMBL/GenBank/DDBJ databases">
        <authorList>
            <person name="Aksoy S."/>
            <person name="Warren W."/>
            <person name="Wilson R.K."/>
        </authorList>
    </citation>
    <scope>NUCLEOTIDE SEQUENCE [LARGE SCALE GENOMIC DNA]</scope>
    <source>
        <strain evidence="12">IAEA</strain>
    </source>
</reference>
<feature type="coiled-coil region" evidence="6">
    <location>
        <begin position="289"/>
        <end position="362"/>
    </location>
</feature>
<dbReference type="Gene3D" id="1.10.287.1490">
    <property type="match status" value="1"/>
</dbReference>
<dbReference type="GO" id="GO:0006606">
    <property type="term" value="P:protein import into nucleus"/>
    <property type="evidence" value="ECO:0007669"/>
    <property type="project" value="InterPro"/>
</dbReference>
<evidence type="ECO:0000259" key="9">
    <source>
        <dbReference type="Pfam" id="PF25481"/>
    </source>
</evidence>
<dbReference type="GO" id="GO:0005643">
    <property type="term" value="C:nuclear pore"/>
    <property type="evidence" value="ECO:0007669"/>
    <property type="project" value="TreeGrafter"/>
</dbReference>
<feature type="coiled-coil region" evidence="6">
    <location>
        <begin position="1601"/>
        <end position="1664"/>
    </location>
</feature>
<feature type="coiled-coil region" evidence="6">
    <location>
        <begin position="1002"/>
        <end position="1088"/>
    </location>
</feature>
<feature type="compositionally biased region" description="Polar residues" evidence="7">
    <location>
        <begin position="1963"/>
        <end position="1972"/>
    </location>
</feature>
<dbReference type="PANTHER" id="PTHR18898:SF2">
    <property type="entry name" value="NUCLEOPROTEIN TPR"/>
    <property type="match status" value="1"/>
</dbReference>
<dbReference type="GO" id="GO:1901673">
    <property type="term" value="P:regulation of mitotic spindle assembly"/>
    <property type="evidence" value="ECO:0007669"/>
    <property type="project" value="TreeGrafter"/>
</dbReference>
<accession>A0A1A9WND6</accession>
<feature type="region of interest" description="Disordered" evidence="7">
    <location>
        <begin position="1667"/>
        <end position="1717"/>
    </location>
</feature>
<dbReference type="VEuPathDB" id="VectorBase:GBRI025980"/>
<dbReference type="Proteomes" id="UP000091820">
    <property type="component" value="Unassembled WGS sequence"/>
</dbReference>
<evidence type="ECO:0000256" key="6">
    <source>
        <dbReference type="SAM" id="Coils"/>
    </source>
</evidence>
<evidence type="ECO:0000256" key="2">
    <source>
        <dbReference type="ARBA" id="ARBA00005274"/>
    </source>
</evidence>
<feature type="compositionally biased region" description="Basic residues" evidence="7">
    <location>
        <begin position="1953"/>
        <end position="1962"/>
    </location>
</feature>
<feature type="compositionally biased region" description="Polar residues" evidence="7">
    <location>
        <begin position="1667"/>
        <end position="1679"/>
    </location>
</feature>
<evidence type="ECO:0000313" key="11">
    <source>
        <dbReference type="EnsemblMetazoa" id="GBRI025980-PA"/>
    </source>
</evidence>
<feature type="compositionally biased region" description="Polar residues" evidence="7">
    <location>
        <begin position="2169"/>
        <end position="2218"/>
    </location>
</feature>
<dbReference type="InterPro" id="IPR057974">
    <property type="entry name" value="NUA/TPR/MLP1-2-like_dom"/>
</dbReference>
<dbReference type="GO" id="GO:0034399">
    <property type="term" value="C:nuclear periphery"/>
    <property type="evidence" value="ECO:0007669"/>
    <property type="project" value="UniProtKB-ARBA"/>
</dbReference>
<feature type="coiled-coil region" evidence="6">
    <location>
        <begin position="458"/>
        <end position="492"/>
    </location>
</feature>
<feature type="domain" description="Nucleoprotein TPR/MLP1-2" evidence="8">
    <location>
        <begin position="1045"/>
        <end position="1173"/>
    </location>
</feature>
<feature type="compositionally biased region" description="Polar residues" evidence="7">
    <location>
        <begin position="1940"/>
        <end position="1952"/>
    </location>
</feature>
<feature type="compositionally biased region" description="Basic and acidic residues" evidence="7">
    <location>
        <begin position="2225"/>
        <end position="2238"/>
    </location>
</feature>
<evidence type="ECO:0000256" key="5">
    <source>
        <dbReference type="ARBA" id="ARBA00023242"/>
    </source>
</evidence>
<feature type="coiled-coil region" evidence="6">
    <location>
        <begin position="1128"/>
        <end position="1183"/>
    </location>
</feature>
<evidence type="ECO:0000256" key="3">
    <source>
        <dbReference type="ARBA" id="ARBA00019789"/>
    </source>
</evidence>
<dbReference type="GO" id="GO:0006406">
    <property type="term" value="P:mRNA export from nucleus"/>
    <property type="evidence" value="ECO:0007669"/>
    <property type="project" value="TreeGrafter"/>
</dbReference>
<feature type="compositionally biased region" description="Polar residues" evidence="7">
    <location>
        <begin position="2111"/>
        <end position="2141"/>
    </location>
</feature>
<feature type="compositionally biased region" description="Polar residues" evidence="7">
    <location>
        <begin position="2334"/>
        <end position="2346"/>
    </location>
</feature>
<feature type="compositionally biased region" description="Acidic residues" evidence="7">
    <location>
        <begin position="2030"/>
        <end position="2046"/>
    </location>
</feature>
<feature type="compositionally biased region" description="Low complexity" evidence="7">
    <location>
        <begin position="1785"/>
        <end position="1820"/>
    </location>
</feature>
<feature type="compositionally biased region" description="Polar residues" evidence="7">
    <location>
        <begin position="2372"/>
        <end position="2383"/>
    </location>
</feature>
<dbReference type="Pfam" id="PF25785">
    <property type="entry name" value="TPR"/>
    <property type="match status" value="1"/>
</dbReference>
<feature type="coiled-coil region" evidence="6">
    <location>
        <begin position="539"/>
        <end position="599"/>
    </location>
</feature>
<feature type="region of interest" description="Disordered" evidence="7">
    <location>
        <begin position="1872"/>
        <end position="2070"/>
    </location>
</feature>
<feature type="coiled-coil region" evidence="6">
    <location>
        <begin position="848"/>
        <end position="976"/>
    </location>
</feature>
<evidence type="ECO:0000256" key="4">
    <source>
        <dbReference type="ARBA" id="ARBA00023054"/>
    </source>
</evidence>
<dbReference type="PANTHER" id="PTHR18898">
    <property type="entry name" value="NUCLEOPROTEIN TPR-RELATED"/>
    <property type="match status" value="1"/>
</dbReference>
<feature type="region of interest" description="Disordered" evidence="7">
    <location>
        <begin position="632"/>
        <end position="669"/>
    </location>
</feature>
<feature type="compositionally biased region" description="Acidic residues" evidence="7">
    <location>
        <begin position="2250"/>
        <end position="2263"/>
    </location>
</feature>
<feature type="compositionally biased region" description="Low complexity" evidence="7">
    <location>
        <begin position="1527"/>
        <end position="1537"/>
    </location>
</feature>
<feature type="domain" description="Nucleoprotein TPR/MPL1" evidence="9">
    <location>
        <begin position="167"/>
        <end position="245"/>
    </location>
</feature>
<feature type="coiled-coil region" evidence="6">
    <location>
        <begin position="190"/>
        <end position="263"/>
    </location>
</feature>
<feature type="compositionally biased region" description="Low complexity" evidence="7">
    <location>
        <begin position="1828"/>
        <end position="1844"/>
    </location>
</feature>
<proteinExistence type="inferred from homology"/>
<keyword evidence="4 6" id="KW-0175">Coiled coil</keyword>
<feature type="compositionally biased region" description="Polar residues" evidence="7">
    <location>
        <begin position="1872"/>
        <end position="1893"/>
    </location>
</feature>
<feature type="compositionally biased region" description="Polar residues" evidence="7">
    <location>
        <begin position="2282"/>
        <end position="2298"/>
    </location>
</feature>
<feature type="compositionally biased region" description="Acidic residues" evidence="7">
    <location>
        <begin position="1994"/>
        <end position="2022"/>
    </location>
</feature>
<name>A0A1A9WND6_9MUSC</name>
<feature type="region of interest" description="Disordered" evidence="7">
    <location>
        <begin position="1733"/>
        <end position="1856"/>
    </location>
</feature>
<feature type="coiled-coil region" evidence="6">
    <location>
        <begin position="43"/>
        <end position="154"/>
    </location>
</feature>
<dbReference type="STRING" id="37001.A0A1A9WND6"/>
<evidence type="ECO:0000259" key="10">
    <source>
        <dbReference type="Pfam" id="PF25785"/>
    </source>
</evidence>
<dbReference type="Pfam" id="PF07926">
    <property type="entry name" value="TPR_MLP1_2"/>
    <property type="match status" value="1"/>
</dbReference>
<feature type="compositionally biased region" description="Polar residues" evidence="7">
    <location>
        <begin position="1514"/>
        <end position="1526"/>
    </location>
</feature>